<comment type="caution">
    <text evidence="1">The sequence shown here is derived from an EMBL/GenBank/DDBJ whole genome shotgun (WGS) entry which is preliminary data.</text>
</comment>
<sequence>MASPARYTADPVALEQALRKQPEAFEFFEALRAIECAFPGKPRLGRSARPSDDPVRLRHTPSLSFAPRSIDRYEPGGDNRPGRLYGLFLGLFGPNAPLPLHFTEYAMDRKLNAKDGAFVAFADIFHHRMLSLFYRAWADAQPTVQFDRPDEDRFRLYVGALIGLATPHLEERDALPDHAKRFFAGRLLQLARNAEGLRGLLERFFSVPVQVVEFVAEWMPLPRDAYCRLGADREVAELGRTAVLGAQVRGCQQRFRLRLGPLDRATFQRLLPGGETLRQLAATVRTFVGDEKSWDLQLVLKADEVPVVRLGQAGRMGLDSWLGQRAWSIADADDVVLRPSG</sequence>
<dbReference type="OrthoDB" id="1523296at2"/>
<dbReference type="RefSeq" id="WP_132142084.1">
    <property type="nucleotide sequence ID" value="NZ_SMCS01000002.1"/>
</dbReference>
<evidence type="ECO:0000313" key="2">
    <source>
        <dbReference type="Proteomes" id="UP000295645"/>
    </source>
</evidence>
<dbReference type="PANTHER" id="PTHR35564:SF4">
    <property type="entry name" value="CYTOPLASMIC PROTEIN"/>
    <property type="match status" value="1"/>
</dbReference>
<dbReference type="EMBL" id="SMCS01000002">
    <property type="protein sequence ID" value="TCV95850.1"/>
    <property type="molecule type" value="Genomic_DNA"/>
</dbReference>
<dbReference type="Proteomes" id="UP000295645">
    <property type="component" value="Unassembled WGS sequence"/>
</dbReference>
<dbReference type="PANTHER" id="PTHR35564">
    <property type="match status" value="1"/>
</dbReference>
<dbReference type="InterPro" id="IPR010732">
    <property type="entry name" value="T6SS_TssG-like"/>
</dbReference>
<proteinExistence type="predicted"/>
<dbReference type="AlphaFoldDB" id="A0A4R3YTL7"/>
<gene>
    <name evidence="1" type="ORF">EC912_102195</name>
</gene>
<keyword evidence="2" id="KW-1185">Reference proteome</keyword>
<reference evidence="1 2" key="1">
    <citation type="submission" date="2019-03" db="EMBL/GenBank/DDBJ databases">
        <title>Above-ground endophytic microbial communities from plants in different locations in the United States.</title>
        <authorList>
            <person name="Frank C."/>
        </authorList>
    </citation>
    <scope>NUCLEOTIDE SEQUENCE [LARGE SCALE GENOMIC DNA]</scope>
    <source>
        <strain evidence="1 2">LP_13_YM</strain>
    </source>
</reference>
<organism evidence="1 2">
    <name type="scientific">Luteibacter rhizovicinus</name>
    <dbReference type="NCBI Taxonomy" id="242606"/>
    <lineage>
        <taxon>Bacteria</taxon>
        <taxon>Pseudomonadati</taxon>
        <taxon>Pseudomonadota</taxon>
        <taxon>Gammaproteobacteria</taxon>
        <taxon>Lysobacterales</taxon>
        <taxon>Rhodanobacteraceae</taxon>
        <taxon>Luteibacter</taxon>
    </lineage>
</organism>
<accession>A0A4R3YTL7</accession>
<dbReference type="NCBIfam" id="TIGR03347">
    <property type="entry name" value="VI_chp_1"/>
    <property type="match status" value="1"/>
</dbReference>
<protein>
    <submittedName>
        <fullName evidence="1">Type VI secretion system protein ImpH</fullName>
    </submittedName>
</protein>
<dbReference type="Pfam" id="PF06996">
    <property type="entry name" value="T6SS_TssG"/>
    <property type="match status" value="1"/>
</dbReference>
<name>A0A4R3YTL7_9GAMM</name>
<evidence type="ECO:0000313" key="1">
    <source>
        <dbReference type="EMBL" id="TCV95850.1"/>
    </source>
</evidence>